<evidence type="ECO:0000313" key="2">
    <source>
        <dbReference type="EMBL" id="MBD1261014.1"/>
    </source>
</evidence>
<evidence type="ECO:0000313" key="3">
    <source>
        <dbReference type="EMBL" id="PWK23745.1"/>
    </source>
</evidence>
<organism evidence="3 4">
    <name type="scientific">Maribacter polysiphoniae</name>
    <dbReference type="NCBI Taxonomy" id="429344"/>
    <lineage>
        <taxon>Bacteria</taxon>
        <taxon>Pseudomonadati</taxon>
        <taxon>Bacteroidota</taxon>
        <taxon>Flavobacteriia</taxon>
        <taxon>Flavobacteriales</taxon>
        <taxon>Flavobacteriaceae</taxon>
        <taxon>Maribacter</taxon>
    </lineage>
</organism>
<dbReference type="RefSeq" id="WP_109650646.1">
    <property type="nucleotide sequence ID" value="NZ_JACWLN010000004.1"/>
</dbReference>
<feature type="transmembrane region" description="Helical" evidence="1">
    <location>
        <begin position="163"/>
        <end position="184"/>
    </location>
</feature>
<feature type="transmembrane region" description="Helical" evidence="1">
    <location>
        <begin position="124"/>
        <end position="142"/>
    </location>
</feature>
<sequence length="216" mass="23880">MKVVYSTRSIENRIISITTILCIAYAIVRYNVAGNVPWKDVPVFVLNKGISLASLVLLIGSLSLGPMCNLGVRISESILHVRKSMGIIGFVYVLIHLLMSMSILNPGYFPKFFASDHTLSLQGSIIVMAGILGFTLAGIHHFGFKEGVKRAYPIIVAAKSKKIVVCTMFFFGTHVFFMGFKGWLGIDQWHGGLPPISLLSFTLFFMGFMVNLLGRR</sequence>
<dbReference type="Proteomes" id="UP000651837">
    <property type="component" value="Unassembled WGS sequence"/>
</dbReference>
<dbReference type="Proteomes" id="UP000245667">
    <property type="component" value="Unassembled WGS sequence"/>
</dbReference>
<reference evidence="3 4" key="1">
    <citation type="submission" date="2018-05" db="EMBL/GenBank/DDBJ databases">
        <title>Genomic Encyclopedia of Archaeal and Bacterial Type Strains, Phase II (KMG-II): from individual species to whole genera.</title>
        <authorList>
            <person name="Goeker M."/>
        </authorList>
    </citation>
    <scope>NUCLEOTIDE SEQUENCE [LARGE SCALE GENOMIC DNA]</scope>
    <source>
        <strain evidence="3 4">DSM 23514</strain>
    </source>
</reference>
<evidence type="ECO:0000256" key="1">
    <source>
        <dbReference type="SAM" id="Phobius"/>
    </source>
</evidence>
<feature type="transmembrane region" description="Helical" evidence="1">
    <location>
        <begin position="50"/>
        <end position="72"/>
    </location>
</feature>
<keyword evidence="1" id="KW-0472">Membrane</keyword>
<evidence type="ECO:0000313" key="4">
    <source>
        <dbReference type="Proteomes" id="UP000245667"/>
    </source>
</evidence>
<keyword evidence="5" id="KW-1185">Reference proteome</keyword>
<dbReference type="OrthoDB" id="1431991at2"/>
<gene>
    <name evidence="2" type="ORF">HZY62_10480</name>
    <name evidence="3" type="ORF">LX92_02312</name>
</gene>
<feature type="transmembrane region" description="Helical" evidence="1">
    <location>
        <begin position="196"/>
        <end position="214"/>
    </location>
</feature>
<feature type="transmembrane region" description="Helical" evidence="1">
    <location>
        <begin position="84"/>
        <end position="104"/>
    </location>
</feature>
<dbReference type="EMBL" id="QGGQ01000004">
    <property type="protein sequence ID" value="PWK23745.1"/>
    <property type="molecule type" value="Genomic_DNA"/>
</dbReference>
<dbReference type="EMBL" id="JACWLN010000004">
    <property type="protein sequence ID" value="MBD1261014.1"/>
    <property type="molecule type" value="Genomic_DNA"/>
</dbReference>
<comment type="caution">
    <text evidence="3">The sequence shown here is derived from an EMBL/GenBank/DDBJ whole genome shotgun (WGS) entry which is preliminary data.</text>
</comment>
<keyword evidence="1" id="KW-1133">Transmembrane helix</keyword>
<feature type="transmembrane region" description="Helical" evidence="1">
    <location>
        <begin position="12"/>
        <end position="30"/>
    </location>
</feature>
<dbReference type="AlphaFoldDB" id="A0A316E0X4"/>
<accession>A0A316E0X4</accession>
<evidence type="ECO:0008006" key="6">
    <source>
        <dbReference type="Google" id="ProtNLM"/>
    </source>
</evidence>
<proteinExistence type="predicted"/>
<name>A0A316E0X4_9FLAO</name>
<keyword evidence="1" id="KW-0812">Transmembrane</keyword>
<protein>
    <recommendedName>
        <fullName evidence="6">Sulfoxide reductase heme-binding subunit YedZ</fullName>
    </recommendedName>
</protein>
<reference evidence="2 5" key="2">
    <citation type="submission" date="2020-07" db="EMBL/GenBank/DDBJ databases">
        <title>The draft genome sequence of Maribacter polysiphoniae KCTC 22021.</title>
        <authorList>
            <person name="Mu L."/>
        </authorList>
    </citation>
    <scope>NUCLEOTIDE SEQUENCE [LARGE SCALE GENOMIC DNA]</scope>
    <source>
        <strain evidence="2 5">KCTC 22021</strain>
    </source>
</reference>
<evidence type="ECO:0000313" key="5">
    <source>
        <dbReference type="Proteomes" id="UP000651837"/>
    </source>
</evidence>